<dbReference type="Proteomes" id="UP000033651">
    <property type="component" value="Unassembled WGS sequence"/>
</dbReference>
<sequence length="125" mass="13206">MGVKYEVVSSVEAAAGRFGLSASSGIYLEVSPERAKAVLRSLLAHDMAYGCELMPATMADQLSAEFVDVFAGQAPVYFTNGTFGLPRDSSGVGPTWNPATGATFDSGILVIAQDRIGCAWFMDED</sequence>
<reference evidence="1 2" key="1">
    <citation type="submission" date="2015-03" db="EMBL/GenBank/DDBJ databases">
        <title>Draft genome sequence of Luteibacter yeojuensis strain SU11.</title>
        <authorList>
            <person name="Sulaiman J."/>
            <person name="Priya K."/>
            <person name="Chan K.-G."/>
        </authorList>
    </citation>
    <scope>NUCLEOTIDE SEQUENCE [LARGE SCALE GENOMIC DNA]</scope>
    <source>
        <strain evidence="1 2">SU11</strain>
    </source>
</reference>
<evidence type="ECO:0000313" key="2">
    <source>
        <dbReference type="Proteomes" id="UP000033651"/>
    </source>
</evidence>
<name>A0A0F3L3A6_9GAMM</name>
<gene>
    <name evidence="1" type="ORF">VI08_02820</name>
</gene>
<dbReference type="PATRIC" id="fig|345309.4.peg.2902"/>
<dbReference type="EMBL" id="JZRB01000004">
    <property type="protein sequence ID" value="KJV36829.1"/>
    <property type="molecule type" value="Genomic_DNA"/>
</dbReference>
<protein>
    <submittedName>
        <fullName evidence="1">Uncharacterized protein</fullName>
    </submittedName>
</protein>
<dbReference type="AlphaFoldDB" id="A0A0F3L3A6"/>
<evidence type="ECO:0000313" key="1">
    <source>
        <dbReference type="EMBL" id="KJV36829.1"/>
    </source>
</evidence>
<organism evidence="1 2">
    <name type="scientific">Luteibacter yeojuensis</name>
    <dbReference type="NCBI Taxonomy" id="345309"/>
    <lineage>
        <taxon>Bacteria</taxon>
        <taxon>Pseudomonadati</taxon>
        <taxon>Pseudomonadota</taxon>
        <taxon>Gammaproteobacteria</taxon>
        <taxon>Lysobacterales</taxon>
        <taxon>Rhodanobacteraceae</taxon>
        <taxon>Luteibacter</taxon>
    </lineage>
</organism>
<comment type="caution">
    <text evidence="1">The sequence shown here is derived from an EMBL/GenBank/DDBJ whole genome shotgun (WGS) entry which is preliminary data.</text>
</comment>
<proteinExistence type="predicted"/>
<accession>A0A0F3L3A6</accession>
<keyword evidence="2" id="KW-1185">Reference proteome</keyword>